<accession>X1C4N7</accession>
<dbReference type="AlphaFoldDB" id="X1C4N7"/>
<organism evidence="2">
    <name type="scientific">marine sediment metagenome</name>
    <dbReference type="NCBI Taxonomy" id="412755"/>
    <lineage>
        <taxon>unclassified sequences</taxon>
        <taxon>metagenomes</taxon>
        <taxon>ecological metagenomes</taxon>
    </lineage>
</organism>
<dbReference type="SUPFAM" id="SSF53850">
    <property type="entry name" value="Periplasmic binding protein-like II"/>
    <property type="match status" value="1"/>
</dbReference>
<reference evidence="2" key="1">
    <citation type="journal article" date="2014" name="Front. Microbiol.">
        <title>High frequency of phylogenetically diverse reductive dehalogenase-homologous genes in deep subseafloor sedimentary metagenomes.</title>
        <authorList>
            <person name="Kawai M."/>
            <person name="Futagami T."/>
            <person name="Toyoda A."/>
            <person name="Takaki Y."/>
            <person name="Nishi S."/>
            <person name="Hori S."/>
            <person name="Arai W."/>
            <person name="Tsubouchi T."/>
            <person name="Morono Y."/>
            <person name="Uchiyama I."/>
            <person name="Ito T."/>
            <person name="Fujiyama A."/>
            <person name="Inagaki F."/>
            <person name="Takami H."/>
        </authorList>
    </citation>
    <scope>NUCLEOTIDE SEQUENCE</scope>
    <source>
        <strain evidence="2">Expedition CK06-06</strain>
    </source>
</reference>
<name>X1C4N7_9ZZZZ</name>
<dbReference type="Gene3D" id="3.10.105.10">
    <property type="entry name" value="Dipeptide-binding Protein, Domain 3"/>
    <property type="match status" value="1"/>
</dbReference>
<comment type="caution">
    <text evidence="2">The sequence shown here is derived from an EMBL/GenBank/DDBJ whole genome shotgun (WGS) entry which is preliminary data.</text>
</comment>
<feature type="region of interest" description="Disordered" evidence="1">
    <location>
        <begin position="25"/>
        <end position="45"/>
    </location>
</feature>
<evidence type="ECO:0008006" key="3">
    <source>
        <dbReference type="Google" id="ProtNLM"/>
    </source>
</evidence>
<dbReference type="EMBL" id="BART01026955">
    <property type="protein sequence ID" value="GAH03006.1"/>
    <property type="molecule type" value="Genomic_DNA"/>
</dbReference>
<gene>
    <name evidence="2" type="ORF">S01H4_47914</name>
</gene>
<evidence type="ECO:0000256" key="1">
    <source>
        <dbReference type="SAM" id="MobiDB-lite"/>
    </source>
</evidence>
<sequence length="97" mass="10860">EQIVSHLLKGHGREISGPFFIKGLPRRGAGTAGKQNSPDRIPRGESYCGIEPWPYDLGRARELLESAGWRDTDGDGLRDKDGSELRFRFMYAGMPVR</sequence>
<protein>
    <recommendedName>
        <fullName evidence="3">Solute-binding protein family 5 domain-containing protein</fullName>
    </recommendedName>
</protein>
<proteinExistence type="predicted"/>
<evidence type="ECO:0000313" key="2">
    <source>
        <dbReference type="EMBL" id="GAH03006.1"/>
    </source>
</evidence>
<feature type="non-terminal residue" evidence="2">
    <location>
        <position position="1"/>
    </location>
</feature>